<dbReference type="GO" id="GO:0030276">
    <property type="term" value="F:clathrin binding"/>
    <property type="evidence" value="ECO:0007669"/>
    <property type="project" value="TreeGrafter"/>
</dbReference>
<dbReference type="GO" id="GO:0005886">
    <property type="term" value="C:plasma membrane"/>
    <property type="evidence" value="ECO:0007669"/>
    <property type="project" value="TreeGrafter"/>
</dbReference>
<protein>
    <recommendedName>
        <fullName evidence="2">ENTH domain-containing protein</fullName>
    </recommendedName>
</protein>
<dbReference type="EMBL" id="CAKOFQ010007370">
    <property type="protein sequence ID" value="CAH1999540.1"/>
    <property type="molecule type" value="Genomic_DNA"/>
</dbReference>
<dbReference type="Proteomes" id="UP001152888">
    <property type="component" value="Unassembled WGS sequence"/>
</dbReference>
<evidence type="ECO:0000259" key="2">
    <source>
        <dbReference type="PROSITE" id="PS50942"/>
    </source>
</evidence>
<evidence type="ECO:0000313" key="3">
    <source>
        <dbReference type="EMBL" id="CAH1999540.1"/>
    </source>
</evidence>
<dbReference type="GO" id="GO:0005543">
    <property type="term" value="F:phospholipid binding"/>
    <property type="evidence" value="ECO:0007669"/>
    <property type="project" value="TreeGrafter"/>
</dbReference>
<feature type="domain" description="ENTH" evidence="2">
    <location>
        <begin position="19"/>
        <end position="152"/>
    </location>
</feature>
<dbReference type="FunFam" id="1.25.40.90:FF:000006">
    <property type="entry name" value="Clathrin interactor 1"/>
    <property type="match status" value="1"/>
</dbReference>
<feature type="region of interest" description="Disordered" evidence="1">
    <location>
        <begin position="1055"/>
        <end position="1077"/>
    </location>
</feature>
<dbReference type="Gene3D" id="1.25.40.90">
    <property type="match status" value="1"/>
</dbReference>
<dbReference type="InterPro" id="IPR016024">
    <property type="entry name" value="ARM-type_fold"/>
</dbReference>
<dbReference type="InterPro" id="IPR008942">
    <property type="entry name" value="ENTH_VHS"/>
</dbReference>
<dbReference type="SMART" id="SM00273">
    <property type="entry name" value="ENTH"/>
    <property type="match status" value="1"/>
</dbReference>
<dbReference type="GO" id="GO:0005768">
    <property type="term" value="C:endosome"/>
    <property type="evidence" value="ECO:0007669"/>
    <property type="project" value="TreeGrafter"/>
</dbReference>
<dbReference type="PROSITE" id="PS50942">
    <property type="entry name" value="ENTH"/>
    <property type="match status" value="1"/>
</dbReference>
<dbReference type="GO" id="GO:0006897">
    <property type="term" value="P:endocytosis"/>
    <property type="evidence" value="ECO:0007669"/>
    <property type="project" value="TreeGrafter"/>
</dbReference>
<organism evidence="3 4">
    <name type="scientific">Acanthoscelides obtectus</name>
    <name type="common">Bean weevil</name>
    <name type="synonym">Bruchus obtectus</name>
    <dbReference type="NCBI Taxonomy" id="200917"/>
    <lineage>
        <taxon>Eukaryota</taxon>
        <taxon>Metazoa</taxon>
        <taxon>Ecdysozoa</taxon>
        <taxon>Arthropoda</taxon>
        <taxon>Hexapoda</taxon>
        <taxon>Insecta</taxon>
        <taxon>Pterygota</taxon>
        <taxon>Neoptera</taxon>
        <taxon>Endopterygota</taxon>
        <taxon>Coleoptera</taxon>
        <taxon>Polyphaga</taxon>
        <taxon>Cucujiformia</taxon>
        <taxon>Chrysomeloidea</taxon>
        <taxon>Chrysomelidae</taxon>
        <taxon>Bruchinae</taxon>
        <taxon>Bruchini</taxon>
        <taxon>Acanthoscelides</taxon>
    </lineage>
</organism>
<dbReference type="PANTHER" id="PTHR12276">
    <property type="entry name" value="EPSIN/ENT-RELATED"/>
    <property type="match status" value="1"/>
</dbReference>
<accession>A0A9P0LQQ2</accession>
<dbReference type="OrthoDB" id="4033880at2759"/>
<dbReference type="InterPro" id="IPR013809">
    <property type="entry name" value="ENTH"/>
</dbReference>
<gene>
    <name evidence="3" type="ORF">ACAOBT_LOCUS25035</name>
</gene>
<evidence type="ECO:0000256" key="1">
    <source>
        <dbReference type="SAM" id="MobiDB-lite"/>
    </source>
</evidence>
<dbReference type="AlphaFoldDB" id="A0A9P0LQQ2"/>
<sequence length="1077" mass="123455">MENLFSMWKVRELADKVTNVVMNYTEIEAKVREATNDEPWGPTGQIMQDLAHSTFTYEHFPEVMSMLWKRMLQDNKQHWRRTYKSLLVLHYLIKNGSERVVTSAREHIYDLRSLENYTYIDDVGKDQGVNIRHKVKEMIDFIQDDDRLREERKKAKKNKDKFIGMSSDMMSMRFGSSRDASWEDRSYSGGGRDAEWEDGGANRYRDHRTGAGSYDDDCEPEQDDSDDGEATSNKNNKRFQNTTSPTHSGVDKSATSPPAFEKKVNLNLTANAVVSSPSKKQNKVLKKVDLGAAAHFGRNDSLPTQSDTVPYDDLFNTKTPRELPDEIMEFDPRADSSTNAAPVTSQSKQAVEFGDFESVFGPPSSTKQPANDDGFADFNSAFTMNQQPSTATQPVQDVLAGNPRALPTNPIHPEEPFMSQMPTPKPLIPPLGAVQTPATPAQTSAAADLLSDLNFSSLQIQQTAPHIQNNNFGFDLLDGLNPDGLKSDSEIHHRIEKKRKMDTKMQEFRRRLIKVAERYQQMKKITCQKQVDEIMSDVEEILEEVGNTATIQKLLNLDDFLNEDIQCAYECFLSALLDLCDENFPFQGEKLYEPINKLFTVEDPTCFIVTFECLMARLKSKLSNTIVRLLQLLLETDAFFVFACKSAIPDQRRAEGKFVEFLACVLEDDWKKFVTVFVSTPSRVANALEGKVPDYFLDKNFFNYVFSNVLHLIEFCAESIDRKLVSFESIQYKFIAMLLSSVLRNFNQQTSYGETHCFVEILALITNWAPCKRNAYKQVVQEIVRHLETAGIDTFVRIVMQLNPEIYSVESILGNVINLDEHWRYVVGTKLPMVTYRVYDYDNVIINVSLYLSKVSMKDHVKLIRRLANDWNNRNSIKHNSVEEKVYFAKLMVCLLRTCSNSDFPDSYLQDLQEVIRLSVPKHLESTIMEIRALGMKVAEIYVNRLSNEKEKLKFDYDGMKPEPLRIVKELDYLTDKDFDKYCQSTVIDFDVKIRELYEKLQCKNRRVQECISVQRNLGNSTSAQDATNEIVIAEINNLPPNVKIIDPDFELDSDDDLEPYDTSNDVKRPKNRLLFT</sequence>
<dbReference type="GO" id="GO:0030125">
    <property type="term" value="C:clathrin vesicle coat"/>
    <property type="evidence" value="ECO:0007669"/>
    <property type="project" value="TreeGrafter"/>
</dbReference>
<dbReference type="CDD" id="cd16989">
    <property type="entry name" value="ENTH_EpsinR"/>
    <property type="match status" value="1"/>
</dbReference>
<name>A0A9P0LQQ2_ACAOB</name>
<feature type="compositionally biased region" description="Polar residues" evidence="1">
    <location>
        <begin position="230"/>
        <end position="247"/>
    </location>
</feature>
<comment type="caution">
    <text evidence="3">The sequence shown here is derived from an EMBL/GenBank/DDBJ whole genome shotgun (WGS) entry which is preliminary data.</text>
</comment>
<reference evidence="3" key="1">
    <citation type="submission" date="2022-03" db="EMBL/GenBank/DDBJ databases">
        <authorList>
            <person name="Sayadi A."/>
        </authorList>
    </citation>
    <scope>NUCLEOTIDE SEQUENCE</scope>
</reference>
<dbReference type="Pfam" id="PF01417">
    <property type="entry name" value="ENTH"/>
    <property type="match status" value="1"/>
</dbReference>
<evidence type="ECO:0000313" key="4">
    <source>
        <dbReference type="Proteomes" id="UP001152888"/>
    </source>
</evidence>
<feature type="compositionally biased region" description="Acidic residues" evidence="1">
    <location>
        <begin position="214"/>
        <end position="229"/>
    </location>
</feature>
<feature type="region of interest" description="Disordered" evidence="1">
    <location>
        <begin position="180"/>
        <end position="257"/>
    </location>
</feature>
<dbReference type="SUPFAM" id="SSF48371">
    <property type="entry name" value="ARM repeat"/>
    <property type="match status" value="1"/>
</dbReference>
<dbReference type="SUPFAM" id="SSF48464">
    <property type="entry name" value="ENTH/VHS domain"/>
    <property type="match status" value="1"/>
</dbReference>
<keyword evidence="4" id="KW-1185">Reference proteome</keyword>
<proteinExistence type="predicted"/>
<dbReference type="PANTHER" id="PTHR12276:SF45">
    <property type="entry name" value="CLATHRIN INTERACTOR 1"/>
    <property type="match status" value="1"/>
</dbReference>